<dbReference type="PRINTS" id="PR00473">
    <property type="entry name" value="GALCTOKINASE"/>
</dbReference>
<dbReference type="InterPro" id="IPR006204">
    <property type="entry name" value="GHMP_kinase_N_dom"/>
</dbReference>
<feature type="domain" description="GHMP kinase N-terminal" evidence="6">
    <location>
        <begin position="29"/>
        <end position="92"/>
    </location>
</feature>
<dbReference type="Pfam" id="PF00288">
    <property type="entry name" value="GHMP_kinases_N"/>
    <property type="match status" value="1"/>
</dbReference>
<gene>
    <name evidence="7" type="ORF">LTSEWAN_1330</name>
</gene>
<dbReference type="PROSITE" id="PS00627">
    <property type="entry name" value="GHMP_KINASES_ATP"/>
    <property type="match status" value="1"/>
</dbReference>
<dbReference type="GO" id="GO:0006012">
    <property type="term" value="P:galactose metabolic process"/>
    <property type="evidence" value="ECO:0007669"/>
    <property type="project" value="InterPro"/>
</dbReference>
<dbReference type="Proteomes" id="UP000003536">
    <property type="component" value="Unassembled WGS sequence"/>
</dbReference>
<accession>G5S8S6</accession>
<dbReference type="InterPro" id="IPR006203">
    <property type="entry name" value="GHMP_knse_ATP-bd_CS"/>
</dbReference>
<dbReference type="GO" id="GO:0005829">
    <property type="term" value="C:cytosol"/>
    <property type="evidence" value="ECO:0007669"/>
    <property type="project" value="TreeGrafter"/>
</dbReference>
<protein>
    <submittedName>
        <fullName evidence="7">Galactokinase</fullName>
    </submittedName>
</protein>
<dbReference type="InterPro" id="IPR014721">
    <property type="entry name" value="Ribsml_uS5_D2-typ_fold_subgr"/>
</dbReference>
<evidence type="ECO:0000256" key="1">
    <source>
        <dbReference type="ARBA" id="ARBA00006566"/>
    </source>
</evidence>
<dbReference type="InterPro" id="IPR020568">
    <property type="entry name" value="Ribosomal_Su5_D2-typ_SF"/>
</dbReference>
<dbReference type="SUPFAM" id="SSF54211">
    <property type="entry name" value="Ribosomal protein S5 domain 2-like"/>
    <property type="match status" value="1"/>
</dbReference>
<evidence type="ECO:0000313" key="8">
    <source>
        <dbReference type="Proteomes" id="UP000003536"/>
    </source>
</evidence>
<comment type="caution">
    <text evidence="7">The sequence shown here is derived from an EMBL/GenBank/DDBJ whole genome shotgun (WGS) entry which is preliminary data.</text>
</comment>
<proteinExistence type="inferred from homology"/>
<dbReference type="PANTHER" id="PTHR10457">
    <property type="entry name" value="MEVALONATE KINASE/GALACTOKINASE"/>
    <property type="match status" value="1"/>
</dbReference>
<keyword evidence="4 7" id="KW-0418">Kinase</keyword>
<evidence type="ECO:0000259" key="6">
    <source>
        <dbReference type="Pfam" id="PF00288"/>
    </source>
</evidence>
<organism evidence="7 8">
    <name type="scientific">Salmonella enterica subsp. enterica serovar Wandsworth str. A4-580</name>
    <dbReference type="NCBI Taxonomy" id="913086"/>
    <lineage>
        <taxon>Bacteria</taxon>
        <taxon>Pseudomonadati</taxon>
        <taxon>Pseudomonadota</taxon>
        <taxon>Gammaproteobacteria</taxon>
        <taxon>Enterobacterales</taxon>
        <taxon>Enterobacteriaceae</taxon>
        <taxon>Salmonella</taxon>
    </lineage>
</organism>
<dbReference type="InterPro" id="IPR000705">
    <property type="entry name" value="Galactokinase"/>
</dbReference>
<dbReference type="Gene3D" id="3.30.230.10">
    <property type="match status" value="1"/>
</dbReference>
<evidence type="ECO:0000256" key="5">
    <source>
        <dbReference type="ARBA" id="ARBA00022840"/>
    </source>
</evidence>
<keyword evidence="2" id="KW-0808">Transferase</keyword>
<name>G5S8S6_SALET</name>
<evidence type="ECO:0000256" key="4">
    <source>
        <dbReference type="ARBA" id="ARBA00022777"/>
    </source>
</evidence>
<reference evidence="7 8" key="1">
    <citation type="journal article" date="2011" name="BMC Genomics">
        <title>Genome sequencing reveals diversification of virulence factor content and possible host adaptation in distinct subpopulations of Salmonella enterica.</title>
        <authorList>
            <person name="den Bakker H.C."/>
            <person name="Moreno Switt A.I."/>
            <person name="Govoni G."/>
            <person name="Cummings C.A."/>
            <person name="Ranieri M.L."/>
            <person name="Degoricija L."/>
            <person name="Hoelzer K."/>
            <person name="Rodriguez-Rivera L.D."/>
            <person name="Brown S."/>
            <person name="Bolchacova E."/>
            <person name="Furtado M.R."/>
            <person name="Wiedmann M."/>
        </authorList>
    </citation>
    <scope>NUCLEOTIDE SEQUENCE [LARGE SCALE GENOMIC DNA]</scope>
    <source>
        <strain evidence="7 8">A4-580</strain>
    </source>
</reference>
<keyword evidence="3" id="KW-0547">Nucleotide-binding</keyword>
<dbReference type="AlphaFoldDB" id="G5S8S6"/>
<evidence type="ECO:0000256" key="3">
    <source>
        <dbReference type="ARBA" id="ARBA00022741"/>
    </source>
</evidence>
<dbReference type="EMBL" id="AFCX01000430">
    <property type="protein sequence ID" value="EHD05206.1"/>
    <property type="molecule type" value="Genomic_DNA"/>
</dbReference>
<sequence length="115" mass="12623">MIAADYDNQADEFSLDAPIVTHDSQQWSNYVRGVVKHLQQRNNAFGGVDMVISGNVPQGAGLSSSASLEVAVGTVFQQLYHLPLDGAQIATCRWTARKFANCAQRTRGREPVCWL</sequence>
<comment type="similarity">
    <text evidence="1">Belongs to the GHMP kinase family. GalK subfamily.</text>
</comment>
<dbReference type="GO" id="GO:0005524">
    <property type="term" value="F:ATP binding"/>
    <property type="evidence" value="ECO:0007669"/>
    <property type="project" value="UniProtKB-KW"/>
</dbReference>
<dbReference type="PANTHER" id="PTHR10457:SF7">
    <property type="entry name" value="GALACTOKINASE-RELATED"/>
    <property type="match status" value="1"/>
</dbReference>
<dbReference type="PATRIC" id="fig|913086.3.peg.1051"/>
<dbReference type="GO" id="GO:0004335">
    <property type="term" value="F:galactokinase activity"/>
    <property type="evidence" value="ECO:0007669"/>
    <property type="project" value="InterPro"/>
</dbReference>
<evidence type="ECO:0000313" key="7">
    <source>
        <dbReference type="EMBL" id="EHD05206.1"/>
    </source>
</evidence>
<keyword evidence="5" id="KW-0067">ATP-binding</keyword>
<evidence type="ECO:0000256" key="2">
    <source>
        <dbReference type="ARBA" id="ARBA00022679"/>
    </source>
</evidence>